<evidence type="ECO:0008006" key="3">
    <source>
        <dbReference type="Google" id="ProtNLM"/>
    </source>
</evidence>
<reference evidence="1 2" key="1">
    <citation type="submission" date="2016-07" db="EMBL/GenBank/DDBJ databases">
        <title>Draft Genome Sequence of Methylobrevis pamukkalensis PK2.</title>
        <authorList>
            <person name="Vasilenko O.V."/>
            <person name="Doronina N.V."/>
            <person name="Shmareva M.N."/>
            <person name="Tarlachkov S.V."/>
            <person name="Mustakhimov I."/>
            <person name="Trotsenko Y.A."/>
        </authorList>
    </citation>
    <scope>NUCLEOTIDE SEQUENCE [LARGE SCALE GENOMIC DNA]</scope>
    <source>
        <strain evidence="1 2">PK2</strain>
    </source>
</reference>
<proteinExistence type="predicted"/>
<accession>A0A1E3H1M8</accession>
<gene>
    <name evidence="1" type="ORF">A6302_02468</name>
</gene>
<comment type="caution">
    <text evidence="1">The sequence shown here is derived from an EMBL/GenBank/DDBJ whole genome shotgun (WGS) entry which is preliminary data.</text>
</comment>
<evidence type="ECO:0000313" key="2">
    <source>
        <dbReference type="Proteomes" id="UP000094622"/>
    </source>
</evidence>
<dbReference type="AlphaFoldDB" id="A0A1E3H1M8"/>
<sequence length="178" mass="17992">MNAVKPRISGSSHDAIRRLVAGCGGVEAVADFLGKGASTVYAWTNPDSPGEAPFALIATLTDHFGATACAEHLALRAGGVFLPLPPADSGAAEVLSAEVADEVGGLLADMIRSSAKGSEGGEAWTPREAARILADADRLLHTVAEIRSLAARVVTPPSADAVVPFTGARRPAQGGEGG</sequence>
<organism evidence="1 2">
    <name type="scientific">Methylobrevis pamukkalensis</name>
    <dbReference type="NCBI Taxonomy" id="1439726"/>
    <lineage>
        <taxon>Bacteria</taxon>
        <taxon>Pseudomonadati</taxon>
        <taxon>Pseudomonadota</taxon>
        <taxon>Alphaproteobacteria</taxon>
        <taxon>Hyphomicrobiales</taxon>
        <taxon>Pleomorphomonadaceae</taxon>
        <taxon>Methylobrevis</taxon>
    </lineage>
</organism>
<name>A0A1E3H1M8_9HYPH</name>
<evidence type="ECO:0000313" key="1">
    <source>
        <dbReference type="EMBL" id="ODN70194.1"/>
    </source>
</evidence>
<keyword evidence="2" id="KW-1185">Reference proteome</keyword>
<dbReference type="Proteomes" id="UP000094622">
    <property type="component" value="Unassembled WGS sequence"/>
</dbReference>
<dbReference type="EMBL" id="MCRJ01000058">
    <property type="protein sequence ID" value="ODN70194.1"/>
    <property type="molecule type" value="Genomic_DNA"/>
</dbReference>
<dbReference type="OrthoDB" id="8448400at2"/>
<dbReference type="RefSeq" id="WP_069307074.1">
    <property type="nucleotide sequence ID" value="NZ_MCRJ01000058.1"/>
</dbReference>
<protein>
    <recommendedName>
        <fullName evidence="3">Phage regulatory protein CII (CP76)</fullName>
    </recommendedName>
</protein>